<evidence type="ECO:0000256" key="1">
    <source>
        <dbReference type="ARBA" id="ARBA00022574"/>
    </source>
</evidence>
<dbReference type="PROSITE" id="PS50294">
    <property type="entry name" value="WD_REPEATS_REGION"/>
    <property type="match status" value="2"/>
</dbReference>
<evidence type="ECO:0000313" key="5">
    <source>
        <dbReference type="Proteomes" id="UP000274131"/>
    </source>
</evidence>
<dbReference type="Gene3D" id="2.130.10.10">
    <property type="entry name" value="YVTN repeat-like/Quinoprotein amine dehydrogenase"/>
    <property type="match status" value="2"/>
</dbReference>
<evidence type="ECO:0000313" key="4">
    <source>
        <dbReference type="EMBL" id="VDD94177.1"/>
    </source>
</evidence>
<sequence>MAVDTDLTFVGNIFIAISGIAAFLIAVFVWTRWDQPKESSCTFFSVYSHPWLLTTLKGHVGQVLDIDFSPNGKFLVSVCSDRTMFLWNIKVCDFTEREHKFARGNVDLDNGSYVAFAPDSKSILLCLQVNNKLAVYKATKKEDGSHGYRILPVENVEFPEVHAKDINGIGIACNGKFVLSSSDDNKLVVYSLHGELLKTVEPKLNVLYEALVTPDGRFIAASGFTPDVFVFEVLFNRQGEFQDVKKAFDLKGHRSGIPSFAFNQNSSRCVTASKDGTWRLYDTDIRYSLGEEAKTIASGEWDLLKNAPPESVSVAMSLSGKSFAVGASRHIHIFSAVDDTKKFDINLLNRVRISPCGKMVATCGDRYIRVFHNVAEYYSDVVELERAVKESRQESHKRRVQEQLEEAKVAMKAF</sequence>
<dbReference type="PANTHER" id="PTHR44321:SF1">
    <property type="entry name" value="TRANSDUCIN BETA-LIKE PROTEIN 2"/>
    <property type="match status" value="1"/>
</dbReference>
<keyword evidence="1 3" id="KW-0853">WD repeat</keyword>
<dbReference type="EMBL" id="UXUI01009699">
    <property type="protein sequence ID" value="VDD94177.1"/>
    <property type="molecule type" value="Genomic_DNA"/>
</dbReference>
<accession>A0A158QBF7</accession>
<dbReference type="PANTHER" id="PTHR44321">
    <property type="entry name" value="TRANSDUCIN BETA-LIKE PROTEIN 2"/>
    <property type="match status" value="1"/>
</dbReference>
<feature type="repeat" description="WD" evidence="3">
    <location>
        <begin position="56"/>
        <end position="90"/>
    </location>
</feature>
<dbReference type="Proteomes" id="UP000274131">
    <property type="component" value="Unassembled WGS sequence"/>
</dbReference>
<dbReference type="PROSITE" id="PS00678">
    <property type="entry name" value="WD_REPEATS_1"/>
    <property type="match status" value="1"/>
</dbReference>
<dbReference type="InterPro" id="IPR042410">
    <property type="entry name" value="WBSCR13"/>
</dbReference>
<dbReference type="GO" id="GO:0030968">
    <property type="term" value="P:endoplasmic reticulum unfolded protein response"/>
    <property type="evidence" value="ECO:0007669"/>
    <property type="project" value="TreeGrafter"/>
</dbReference>
<name>A0A158QBF7_ENTVE</name>
<dbReference type="InterPro" id="IPR036322">
    <property type="entry name" value="WD40_repeat_dom_sf"/>
</dbReference>
<dbReference type="Pfam" id="PF00400">
    <property type="entry name" value="WD40"/>
    <property type="match status" value="4"/>
</dbReference>
<evidence type="ECO:0000313" key="6">
    <source>
        <dbReference type="WBParaSite" id="EVEC_0000951801-mRNA-1"/>
    </source>
</evidence>
<gene>
    <name evidence="4" type="ORF">EVEC_LOCUS8928</name>
</gene>
<protein>
    <submittedName>
        <fullName evidence="6">WD_REPEATS_REGION domain-containing protein</fullName>
    </submittedName>
</protein>
<dbReference type="InterPro" id="IPR015943">
    <property type="entry name" value="WD40/YVTN_repeat-like_dom_sf"/>
</dbReference>
<proteinExistence type="predicted"/>
<evidence type="ECO:0000256" key="2">
    <source>
        <dbReference type="ARBA" id="ARBA00022737"/>
    </source>
</evidence>
<dbReference type="WBParaSite" id="EVEC_0000951801-mRNA-1">
    <property type="protein sequence ID" value="EVEC_0000951801-mRNA-1"/>
    <property type="gene ID" value="EVEC_0000951801"/>
</dbReference>
<dbReference type="InterPro" id="IPR001680">
    <property type="entry name" value="WD40_rpt"/>
</dbReference>
<dbReference type="InterPro" id="IPR019775">
    <property type="entry name" value="WD40_repeat_CS"/>
</dbReference>
<reference evidence="6" key="1">
    <citation type="submission" date="2016-04" db="UniProtKB">
        <authorList>
            <consortium name="WormBaseParasite"/>
        </authorList>
    </citation>
    <scope>IDENTIFICATION</scope>
</reference>
<keyword evidence="5" id="KW-1185">Reference proteome</keyword>
<reference evidence="4 5" key="2">
    <citation type="submission" date="2018-10" db="EMBL/GenBank/DDBJ databases">
        <authorList>
            <consortium name="Pathogen Informatics"/>
        </authorList>
    </citation>
    <scope>NUCLEOTIDE SEQUENCE [LARGE SCALE GENOMIC DNA]</scope>
</reference>
<dbReference type="PROSITE" id="PS50082">
    <property type="entry name" value="WD_REPEATS_2"/>
    <property type="match status" value="2"/>
</dbReference>
<dbReference type="OrthoDB" id="200924at2759"/>
<organism evidence="6">
    <name type="scientific">Enterobius vermicularis</name>
    <name type="common">Human pinworm</name>
    <dbReference type="NCBI Taxonomy" id="51028"/>
    <lineage>
        <taxon>Eukaryota</taxon>
        <taxon>Metazoa</taxon>
        <taxon>Ecdysozoa</taxon>
        <taxon>Nematoda</taxon>
        <taxon>Chromadorea</taxon>
        <taxon>Rhabditida</taxon>
        <taxon>Spirurina</taxon>
        <taxon>Oxyuridomorpha</taxon>
        <taxon>Oxyuroidea</taxon>
        <taxon>Oxyuridae</taxon>
        <taxon>Enterobius</taxon>
    </lineage>
</organism>
<keyword evidence="2" id="KW-0677">Repeat</keyword>
<feature type="repeat" description="WD" evidence="3">
    <location>
        <begin position="250"/>
        <end position="282"/>
    </location>
</feature>
<dbReference type="AlphaFoldDB" id="A0A158QBF7"/>
<evidence type="ECO:0000256" key="3">
    <source>
        <dbReference type="PROSITE-ProRule" id="PRU00221"/>
    </source>
</evidence>
<dbReference type="GO" id="GO:0005783">
    <property type="term" value="C:endoplasmic reticulum"/>
    <property type="evidence" value="ECO:0007669"/>
    <property type="project" value="TreeGrafter"/>
</dbReference>
<dbReference type="STRING" id="51028.A0A158QBF7"/>
<dbReference type="SMART" id="SM00320">
    <property type="entry name" value="WD40"/>
    <property type="match status" value="5"/>
</dbReference>
<dbReference type="SUPFAM" id="SSF50978">
    <property type="entry name" value="WD40 repeat-like"/>
    <property type="match status" value="1"/>
</dbReference>